<feature type="compositionally biased region" description="Basic and acidic residues" evidence="2">
    <location>
        <begin position="16"/>
        <end position="36"/>
    </location>
</feature>
<feature type="compositionally biased region" description="Polar residues" evidence="2">
    <location>
        <begin position="538"/>
        <end position="547"/>
    </location>
</feature>
<feature type="DNA-binding region" description="HMG box" evidence="1">
    <location>
        <begin position="702"/>
        <end position="770"/>
    </location>
</feature>
<evidence type="ECO:0000256" key="1">
    <source>
        <dbReference type="PROSITE-ProRule" id="PRU00267"/>
    </source>
</evidence>
<dbReference type="SMART" id="SM00398">
    <property type="entry name" value="HMG"/>
    <property type="match status" value="1"/>
</dbReference>
<dbReference type="Pfam" id="PF00505">
    <property type="entry name" value="HMG_box"/>
    <property type="match status" value="1"/>
</dbReference>
<sequence length="1029" mass="111106">MTASPLKRSAMCPDLGRTDVRVDHRHPHSPELKVTDEAATASTVNTSTNNIAATSSSSSPPVRCDATPDSIQVSSRSSAPPLEPAVFPATSDSIVVVASAMTRSNSTSDNTITDPNMKEDTSERTPPPSLPPPTQSSPSYENRVFSNITGDASPREWPQLHEVEMEISKEHSKVVSLLESLSAHILRLTHLNRKSISAAHKHHMPLVSSAIDTSKGYCRPCGDDQSATNGFYSRTPEDQPVASAHNNSSHKMQDLLSLSSSYQKDMLSLLSTSSQRDIQLQPHRPAAQNSPLSNGHSKKEGPHNGNHEGGHGSSSSRDCVFAESKGDPRYLPPPYPLRRWDSLTRKHYPHASIRDSFSSSTAAAASTTTTTTTTTTTSNSDGNPRLFPLQISTQSNGTTTHSFPLSAPPMDGSGRMTLPPPISSAASFSDGHRRDLFPSTPPATSAGAAKPNYHYQYYTRPVYRERSASSSSTSNYPNDRYLGNHKYGRTFPEDCKHHNNTSQREDSSVILPPMRRYSESVAGPTNSTTTSAANNTSQEANKNSNGNDGPGENYGQGLQRHFHRYPHQAPPPPPATTTIIANTNNNNSNNGSSSSSNNNGTYTGICGNSSSSGSSSCRAAATFGSMKMIGPTKGTFYVTGSRSRSQANKMPYHQSSLSNITSGNGSMVGTHNNGHTGLANANTNGSSPSTATPATGNQPIPTKRPLSDFNFFCRDARKLIVEESPSYTKEEVNRELGRAWAQLDKETRMYYRDLYVRDKSRYQKQQQKKEGAKNSSSNSSEDGAQMGPGNNTKKGQEIDSSTDAASGVGGGDSLMVQNIVKVIDPAPMHIQNSIRTVLRQLGASNNLVHNSNGDRNSPNSSNGSSYTNGNSNGSNAAAASSRYHQTSTDQTMMMGRSPHVEYGYKRKYSQAEAAWGLKSGNYVATAASSSANRQSHHYRYEHQSHHYNHPQQEPARPLGHSVGPDHHSHTSSHRNGAVSARPGDEYSTGPSSCANDKGYETRNGGAAYNSNKYHKSQNSELSEFKRYLA</sequence>
<dbReference type="InterPro" id="IPR009071">
    <property type="entry name" value="HMG_box_dom"/>
</dbReference>
<dbReference type="PROSITE" id="PS50118">
    <property type="entry name" value="HMG_BOX_2"/>
    <property type="match status" value="1"/>
</dbReference>
<feature type="region of interest" description="Disordered" evidence="2">
    <location>
        <begin position="846"/>
        <end position="894"/>
    </location>
</feature>
<feature type="compositionally biased region" description="Low complexity" evidence="2">
    <location>
        <begin position="525"/>
        <end position="537"/>
    </location>
</feature>
<feature type="compositionally biased region" description="Polar residues" evidence="2">
    <location>
        <begin position="773"/>
        <end position="804"/>
    </location>
</feature>
<feature type="compositionally biased region" description="Polar residues" evidence="2">
    <location>
        <begin position="882"/>
        <end position="891"/>
    </location>
</feature>
<dbReference type="Gene3D" id="1.10.30.10">
    <property type="entry name" value="High mobility group box domain"/>
    <property type="match status" value="1"/>
</dbReference>
<reference evidence="4" key="1">
    <citation type="submission" date="2022-07" db="EMBL/GenBank/DDBJ databases">
        <title>Phylogenomic reconstructions and comparative analyses of Kickxellomycotina fungi.</title>
        <authorList>
            <person name="Reynolds N.K."/>
            <person name="Stajich J.E."/>
            <person name="Barry K."/>
            <person name="Grigoriev I.V."/>
            <person name="Crous P."/>
            <person name="Smith M.E."/>
        </authorList>
    </citation>
    <scope>NUCLEOTIDE SEQUENCE</scope>
    <source>
        <strain evidence="4">NBRC 100468</strain>
    </source>
</reference>
<protein>
    <recommendedName>
        <fullName evidence="3">HMG box domain-containing protein</fullName>
    </recommendedName>
</protein>
<feature type="region of interest" description="Disordered" evidence="2">
    <location>
        <begin position="425"/>
        <end position="452"/>
    </location>
</feature>
<feature type="region of interest" description="Disordered" evidence="2">
    <location>
        <begin position="464"/>
        <end position="597"/>
    </location>
</feature>
<name>A0A9W8DRS4_9FUNG</name>
<evidence type="ECO:0000259" key="3">
    <source>
        <dbReference type="PROSITE" id="PS50118"/>
    </source>
</evidence>
<feature type="region of interest" description="Disordered" evidence="2">
    <location>
        <begin position="761"/>
        <end position="810"/>
    </location>
</feature>
<dbReference type="GO" id="GO:0003677">
    <property type="term" value="F:DNA binding"/>
    <property type="evidence" value="ECO:0007669"/>
    <property type="project" value="UniProtKB-UniRule"/>
</dbReference>
<feature type="region of interest" description="Disordered" evidence="2">
    <location>
        <begin position="664"/>
        <end position="707"/>
    </location>
</feature>
<dbReference type="EMBL" id="JANBPU010000136">
    <property type="protein sequence ID" value="KAJ1915666.1"/>
    <property type="molecule type" value="Genomic_DNA"/>
</dbReference>
<evidence type="ECO:0000313" key="4">
    <source>
        <dbReference type="EMBL" id="KAJ1915666.1"/>
    </source>
</evidence>
<feature type="compositionally biased region" description="Low complexity" evidence="2">
    <location>
        <begin position="442"/>
        <end position="451"/>
    </location>
</feature>
<dbReference type="CDD" id="cd00084">
    <property type="entry name" value="HMG-box_SF"/>
    <property type="match status" value="1"/>
</dbReference>
<dbReference type="GO" id="GO:0005634">
    <property type="term" value="C:nucleus"/>
    <property type="evidence" value="ECO:0007669"/>
    <property type="project" value="UniProtKB-UniRule"/>
</dbReference>
<dbReference type="Proteomes" id="UP001150538">
    <property type="component" value="Unassembled WGS sequence"/>
</dbReference>
<feature type="region of interest" description="Disordered" evidence="2">
    <location>
        <begin position="1"/>
        <end position="86"/>
    </location>
</feature>
<feature type="compositionally biased region" description="Low complexity" evidence="2">
    <location>
        <begin position="850"/>
        <end position="881"/>
    </location>
</feature>
<feature type="domain" description="HMG box" evidence="3">
    <location>
        <begin position="702"/>
        <end position="770"/>
    </location>
</feature>
<dbReference type="InterPro" id="IPR036910">
    <property type="entry name" value="HMG_box_dom_sf"/>
</dbReference>
<feature type="compositionally biased region" description="Basic and acidic residues" evidence="2">
    <location>
        <begin position="761"/>
        <end position="772"/>
    </location>
</feature>
<feature type="region of interest" description="Disordered" evidence="2">
    <location>
        <begin position="355"/>
        <end position="404"/>
    </location>
</feature>
<organism evidence="4 5">
    <name type="scientific">Mycoemilia scoparia</name>
    <dbReference type="NCBI Taxonomy" id="417184"/>
    <lineage>
        <taxon>Eukaryota</taxon>
        <taxon>Fungi</taxon>
        <taxon>Fungi incertae sedis</taxon>
        <taxon>Zoopagomycota</taxon>
        <taxon>Kickxellomycotina</taxon>
        <taxon>Kickxellomycetes</taxon>
        <taxon>Kickxellales</taxon>
        <taxon>Kickxellaceae</taxon>
        <taxon>Mycoemilia</taxon>
    </lineage>
</organism>
<keyword evidence="1" id="KW-0539">Nucleus</keyword>
<evidence type="ECO:0000256" key="2">
    <source>
        <dbReference type="SAM" id="MobiDB-lite"/>
    </source>
</evidence>
<proteinExistence type="predicted"/>
<feature type="compositionally biased region" description="Basic and acidic residues" evidence="2">
    <location>
        <begin position="297"/>
        <end position="310"/>
    </location>
</feature>
<accession>A0A9W8DRS4</accession>
<dbReference type="OrthoDB" id="1919336at2759"/>
<keyword evidence="5" id="KW-1185">Reference proteome</keyword>
<feature type="region of interest" description="Disordered" evidence="2">
    <location>
        <begin position="101"/>
        <end position="154"/>
    </location>
</feature>
<feature type="compositionally biased region" description="Polar residues" evidence="2">
    <location>
        <begin position="390"/>
        <end position="403"/>
    </location>
</feature>
<keyword evidence="1" id="KW-0238">DNA-binding</keyword>
<feature type="compositionally biased region" description="Polar residues" evidence="2">
    <location>
        <begin position="101"/>
        <end position="114"/>
    </location>
</feature>
<feature type="compositionally biased region" description="Low complexity" evidence="2">
    <location>
        <begin position="576"/>
        <end position="597"/>
    </location>
</feature>
<feature type="compositionally biased region" description="Polar residues" evidence="2">
    <location>
        <begin position="69"/>
        <end position="78"/>
    </location>
</feature>
<feature type="compositionally biased region" description="Polar residues" evidence="2">
    <location>
        <begin position="1008"/>
        <end position="1021"/>
    </location>
</feature>
<feature type="compositionally biased region" description="Low complexity" evidence="2">
    <location>
        <begin position="358"/>
        <end position="378"/>
    </location>
</feature>
<feature type="region of interest" description="Disordered" evidence="2">
    <location>
        <begin position="229"/>
        <end position="252"/>
    </location>
</feature>
<dbReference type="SUPFAM" id="SSF47095">
    <property type="entry name" value="HMG-box"/>
    <property type="match status" value="1"/>
</dbReference>
<feature type="compositionally biased region" description="Low complexity" evidence="2">
    <location>
        <begin position="38"/>
        <end position="59"/>
    </location>
</feature>
<feature type="compositionally biased region" description="Pro residues" evidence="2">
    <location>
        <begin position="125"/>
        <end position="135"/>
    </location>
</feature>
<dbReference type="AlphaFoldDB" id="A0A9W8DRS4"/>
<comment type="caution">
    <text evidence="4">The sequence shown here is derived from an EMBL/GenBank/DDBJ whole genome shotgun (WGS) entry which is preliminary data.</text>
</comment>
<feature type="region of interest" description="Disordered" evidence="2">
    <location>
        <begin position="943"/>
        <end position="1029"/>
    </location>
</feature>
<feature type="compositionally biased region" description="Polar residues" evidence="2">
    <location>
        <begin position="664"/>
        <end position="700"/>
    </location>
</feature>
<feature type="region of interest" description="Disordered" evidence="2">
    <location>
        <begin position="276"/>
        <end position="335"/>
    </location>
</feature>
<evidence type="ECO:0000313" key="5">
    <source>
        <dbReference type="Proteomes" id="UP001150538"/>
    </source>
</evidence>
<feature type="compositionally biased region" description="Basic and acidic residues" evidence="2">
    <location>
        <begin position="491"/>
        <end position="507"/>
    </location>
</feature>
<gene>
    <name evidence="4" type="ORF">H4219_004196</name>
</gene>